<dbReference type="PANTHER" id="PTHR47150:SF7">
    <property type="entry name" value="NUCLEASE"/>
    <property type="match status" value="1"/>
</dbReference>
<proteinExistence type="predicted"/>
<dbReference type="AlphaFoldDB" id="A0ABD1VVI6"/>
<dbReference type="PANTHER" id="PTHR47150">
    <property type="entry name" value="OS12G0169200 PROTEIN"/>
    <property type="match status" value="1"/>
</dbReference>
<accession>A0ABD1VVI6</accession>
<dbReference type="Proteomes" id="UP001604336">
    <property type="component" value="Unassembled WGS sequence"/>
</dbReference>
<evidence type="ECO:0000313" key="3">
    <source>
        <dbReference type="Proteomes" id="UP001604336"/>
    </source>
</evidence>
<sequence>MSSPSYESDSNSSSSSNDSSSLTKQLLEEELMEESSCVEMSHNMIQTIAIHVPIILSTTMNNLNHPHGGSMPGRRFIHRDRKKHYDLIVNDYFRVGKNELSSLQKMIAAIRMLAYGCHADLLDEYVQIGENTAIESLKHFCDAVIGLFEEQYLRKPNKDDIARLLKEGEGRGFAEIVASQNLWIWHASFGMAGTNKDINVLDSSLLFDDLINDIAHPCNFVVQGHEYDMGYYLLDGIYPHYATLIQIISQPSSIKEKLYSKRQEAVRKDVEQAFEVLQSR</sequence>
<protein>
    <submittedName>
        <fullName evidence="2">Harbinger transposase-derived nuclease</fullName>
    </submittedName>
</protein>
<evidence type="ECO:0000313" key="2">
    <source>
        <dbReference type="EMBL" id="KAL2541361.1"/>
    </source>
</evidence>
<keyword evidence="3" id="KW-1185">Reference proteome</keyword>
<comment type="caution">
    <text evidence="2">The sequence shown here is derived from an EMBL/GenBank/DDBJ whole genome shotgun (WGS) entry which is preliminary data.</text>
</comment>
<gene>
    <name evidence="2" type="ORF">Adt_02339</name>
</gene>
<organism evidence="2 3">
    <name type="scientific">Abeliophyllum distichum</name>
    <dbReference type="NCBI Taxonomy" id="126358"/>
    <lineage>
        <taxon>Eukaryota</taxon>
        <taxon>Viridiplantae</taxon>
        <taxon>Streptophyta</taxon>
        <taxon>Embryophyta</taxon>
        <taxon>Tracheophyta</taxon>
        <taxon>Spermatophyta</taxon>
        <taxon>Magnoliopsida</taxon>
        <taxon>eudicotyledons</taxon>
        <taxon>Gunneridae</taxon>
        <taxon>Pentapetalae</taxon>
        <taxon>asterids</taxon>
        <taxon>lamiids</taxon>
        <taxon>Lamiales</taxon>
        <taxon>Oleaceae</taxon>
        <taxon>Forsythieae</taxon>
        <taxon>Abeliophyllum</taxon>
    </lineage>
</organism>
<dbReference type="InterPro" id="IPR006912">
    <property type="entry name" value="Harbinger_derived_prot"/>
</dbReference>
<dbReference type="Pfam" id="PF04827">
    <property type="entry name" value="Plant_tran"/>
    <property type="match status" value="1"/>
</dbReference>
<reference evidence="3" key="1">
    <citation type="submission" date="2024-07" db="EMBL/GenBank/DDBJ databases">
        <title>Two chromosome-level genome assemblies of Korean endemic species Abeliophyllum distichum and Forsythia ovata (Oleaceae).</title>
        <authorList>
            <person name="Jang H."/>
        </authorList>
    </citation>
    <scope>NUCLEOTIDE SEQUENCE [LARGE SCALE GENOMIC DNA]</scope>
</reference>
<feature type="region of interest" description="Disordered" evidence="1">
    <location>
        <begin position="1"/>
        <end position="24"/>
    </location>
</feature>
<dbReference type="EMBL" id="JBFOLK010000001">
    <property type="protein sequence ID" value="KAL2541361.1"/>
    <property type="molecule type" value="Genomic_DNA"/>
</dbReference>
<feature type="compositionally biased region" description="Low complexity" evidence="1">
    <location>
        <begin position="1"/>
        <end position="21"/>
    </location>
</feature>
<name>A0ABD1VVI6_9LAMI</name>
<evidence type="ECO:0000256" key="1">
    <source>
        <dbReference type="SAM" id="MobiDB-lite"/>
    </source>
</evidence>